<protein>
    <submittedName>
        <fullName evidence="1">DNA pilot protein</fullName>
    </submittedName>
</protein>
<accession>A0A4P8PL54</accession>
<dbReference type="EMBL" id="MK249129">
    <property type="protein sequence ID" value="QCQ84576.1"/>
    <property type="molecule type" value="Genomic_DNA"/>
</dbReference>
<reference evidence="1" key="1">
    <citation type="submission" date="2018-12" db="EMBL/GenBank/DDBJ databases">
        <title>Singled stranded DNA viruses identified in blackflies (Austrosimulium ungulatum) sampled in New Zealand.</title>
        <authorList>
            <person name="Kraberger S."/>
            <person name="Fontenele R.S."/>
            <person name="Schmidlin K."/>
            <person name="Walters M."/>
            <person name="Varsani A."/>
        </authorList>
    </citation>
    <scope>NUCLEOTIDE SEQUENCE [LARGE SCALE GENOMIC DNA]</scope>
    <source>
        <strain evidence="1">012</strain>
    </source>
</reference>
<dbReference type="Proteomes" id="UP000324997">
    <property type="component" value="Segment"/>
</dbReference>
<evidence type="ECO:0000313" key="1">
    <source>
        <dbReference type="EMBL" id="QCQ84576.1"/>
    </source>
</evidence>
<organism evidence="1">
    <name type="scientific">Blackfly microvirus SF02</name>
    <dbReference type="NCBI Taxonomy" id="2576452"/>
    <lineage>
        <taxon>Viruses</taxon>
        <taxon>Monodnaviria</taxon>
        <taxon>Sangervirae</taxon>
        <taxon>Phixviricota</taxon>
        <taxon>Malgrandaviricetes</taxon>
        <taxon>Petitvirales</taxon>
        <taxon>Microviridae</taxon>
        <taxon>Microvirus</taxon>
    </lineage>
</organism>
<proteinExistence type="predicted"/>
<sequence>MRSTPSPFLPFFIGKPLMKLSAITARRYKLFGVDDLLIGAAISGAGSIFTNFTNQQNNANSNATNIALAQSQFANNAMEAQRNREFQANQVNQNMDFQERMSSTAYQRAMDDMKTAGLNPILAYQRGGSSTPGGAQASGAQASGTAAVVKPFESRNVAGEAINGALALRTAEQEYAQRVRTRENTEQQTAESISRQNLNNANRLNVEADLPPKQLAALKAEIDKPVYNNSAGKIARQAGTAAEEVNRTVQPIVNNAGSIIKAINPFTKGSGKSYAPPGKIPTAYSEDNHYQATSFNNRFPQ</sequence>
<name>A0A4P8PL54_9VIRU</name>